<sequence>MNTHNPILFTLREEKNQELREMYKKVSDGAVSLSLRIQSLAFTQEITQKLCLSTGNNEFLAESFRSVFRAYWKSKSFDEFLNIILGWVSLNKLEYLPLTKKKISYSKHLQTLKAYYEKLTCIIEDSDKRLLKNILTTINTKLGLLGKQYYYEKPQLCFRDSYLQAEFQSLEEIFHFYAKSHIIIGKYTTFDHLQEQKRHWTCGVLIKFCTIFGLHERTFTHKHSVSRKDLMNIFQNLSYLKKTMNFQGFLSSFEAIAEVYFREIKGDIDYMEVEQKFYKILLAEKLKLGNLQKVRTKLKNSVKCFAAPDYQSRIPNNDPSQGYRFLVDTETKKKLKMMKIERQTETIRKKINSKGSCGDLHEIKKPRPLSSYSSQKYFRKNFDHIIIYSPGTKAVEKDDLRIEIC</sequence>
<evidence type="ECO:0000313" key="1">
    <source>
        <dbReference type="EMBL" id="OMJ66580.1"/>
    </source>
</evidence>
<name>A0A1R2AQA3_9CILI</name>
<dbReference type="AlphaFoldDB" id="A0A1R2AQA3"/>
<dbReference type="Proteomes" id="UP000187209">
    <property type="component" value="Unassembled WGS sequence"/>
</dbReference>
<gene>
    <name evidence="1" type="ORF">SteCoe_36527</name>
</gene>
<protein>
    <submittedName>
        <fullName evidence="1">Uncharacterized protein</fullName>
    </submittedName>
</protein>
<reference evidence="1 2" key="1">
    <citation type="submission" date="2016-11" db="EMBL/GenBank/DDBJ databases">
        <title>The macronuclear genome of Stentor coeruleus: a giant cell with tiny introns.</title>
        <authorList>
            <person name="Slabodnick M."/>
            <person name="Ruby J.G."/>
            <person name="Reiff S.B."/>
            <person name="Swart E.C."/>
            <person name="Gosai S."/>
            <person name="Prabakaran S."/>
            <person name="Witkowska E."/>
            <person name="Larue G.E."/>
            <person name="Fisher S."/>
            <person name="Freeman R.M."/>
            <person name="Gunawardena J."/>
            <person name="Chu W."/>
            <person name="Stover N.A."/>
            <person name="Gregory B.D."/>
            <person name="Nowacki M."/>
            <person name="Derisi J."/>
            <person name="Roy S.W."/>
            <person name="Marshall W.F."/>
            <person name="Sood P."/>
        </authorList>
    </citation>
    <scope>NUCLEOTIDE SEQUENCE [LARGE SCALE GENOMIC DNA]</scope>
    <source>
        <strain evidence="1">WM001</strain>
    </source>
</reference>
<evidence type="ECO:0000313" key="2">
    <source>
        <dbReference type="Proteomes" id="UP000187209"/>
    </source>
</evidence>
<keyword evidence="2" id="KW-1185">Reference proteome</keyword>
<organism evidence="1 2">
    <name type="scientific">Stentor coeruleus</name>
    <dbReference type="NCBI Taxonomy" id="5963"/>
    <lineage>
        <taxon>Eukaryota</taxon>
        <taxon>Sar</taxon>
        <taxon>Alveolata</taxon>
        <taxon>Ciliophora</taxon>
        <taxon>Postciliodesmatophora</taxon>
        <taxon>Heterotrichea</taxon>
        <taxon>Heterotrichida</taxon>
        <taxon>Stentoridae</taxon>
        <taxon>Stentor</taxon>
    </lineage>
</organism>
<dbReference type="EMBL" id="MPUH01001682">
    <property type="protein sequence ID" value="OMJ66580.1"/>
    <property type="molecule type" value="Genomic_DNA"/>
</dbReference>
<accession>A0A1R2AQA3</accession>
<dbReference type="OrthoDB" id="313602at2759"/>
<comment type="caution">
    <text evidence="1">The sequence shown here is derived from an EMBL/GenBank/DDBJ whole genome shotgun (WGS) entry which is preliminary data.</text>
</comment>
<proteinExistence type="predicted"/>